<name>A0A1V3BWJ3_9ACTN</name>
<sequence length="220" mass="23100">MALPNESRRAPERGRRPEDAPRLAAVPSAPDSNSDRAAAATAPAELPDALAGAVLGTQAPPKAPAARSAEPAPQRTDTSVARPAPAPEGEQGAEPTASDTAPTSTDTPAETRGEATLVAVESRSAAEADRAIRWLGVTFRPPDVWRERQPCLAEEWAFVMDGSHLPESEVWRAAARGYAAPAIGLITVLHFAIWILRSPARHATAWALGLVAVISAAFML</sequence>
<dbReference type="EMBL" id="MCOK01000001">
    <property type="protein sequence ID" value="OOC52480.1"/>
    <property type="molecule type" value="Genomic_DNA"/>
</dbReference>
<gene>
    <name evidence="3" type="ORF">NOSIN_00375</name>
</gene>
<organism evidence="3 4">
    <name type="scientific">Nocardiopsis sinuspersici</name>
    <dbReference type="NCBI Taxonomy" id="501010"/>
    <lineage>
        <taxon>Bacteria</taxon>
        <taxon>Bacillati</taxon>
        <taxon>Actinomycetota</taxon>
        <taxon>Actinomycetes</taxon>
        <taxon>Streptosporangiales</taxon>
        <taxon>Nocardiopsidaceae</taxon>
        <taxon>Nocardiopsis</taxon>
    </lineage>
</organism>
<evidence type="ECO:0000256" key="2">
    <source>
        <dbReference type="SAM" id="Phobius"/>
    </source>
</evidence>
<dbReference type="Proteomes" id="UP000189004">
    <property type="component" value="Unassembled WGS sequence"/>
</dbReference>
<proteinExistence type="predicted"/>
<dbReference type="STRING" id="501010.NOSIN_00375"/>
<evidence type="ECO:0000313" key="4">
    <source>
        <dbReference type="Proteomes" id="UP000189004"/>
    </source>
</evidence>
<feature type="transmembrane region" description="Helical" evidence="2">
    <location>
        <begin position="203"/>
        <end position="219"/>
    </location>
</feature>
<evidence type="ECO:0000313" key="3">
    <source>
        <dbReference type="EMBL" id="OOC52480.1"/>
    </source>
</evidence>
<comment type="caution">
    <text evidence="3">The sequence shown here is derived from an EMBL/GenBank/DDBJ whole genome shotgun (WGS) entry which is preliminary data.</text>
</comment>
<evidence type="ECO:0000256" key="1">
    <source>
        <dbReference type="SAM" id="MobiDB-lite"/>
    </source>
</evidence>
<protein>
    <submittedName>
        <fullName evidence="3">Uncharacterized protein</fullName>
    </submittedName>
</protein>
<dbReference type="OrthoDB" id="3432187at2"/>
<keyword evidence="2" id="KW-0472">Membrane</keyword>
<accession>A0A1V3BWJ3</accession>
<reference evidence="4" key="1">
    <citation type="submission" date="2016-08" db="EMBL/GenBank/DDBJ databases">
        <authorList>
            <person name="Tokovenko B."/>
            <person name="Kalinowski J."/>
        </authorList>
    </citation>
    <scope>NUCLEOTIDE SEQUENCE [LARGE SCALE GENOMIC DNA]</scope>
    <source>
        <strain evidence="4">UTMC102</strain>
    </source>
</reference>
<keyword evidence="2" id="KW-0812">Transmembrane</keyword>
<feature type="compositionally biased region" description="Low complexity" evidence="1">
    <location>
        <begin position="37"/>
        <end position="51"/>
    </location>
</feature>
<keyword evidence="4" id="KW-1185">Reference proteome</keyword>
<feature type="compositionally biased region" description="Basic and acidic residues" evidence="1">
    <location>
        <begin position="1"/>
        <end position="21"/>
    </location>
</feature>
<dbReference type="AlphaFoldDB" id="A0A1V3BWJ3"/>
<dbReference type="RefSeq" id="WP_077688823.1">
    <property type="nucleotide sequence ID" value="NZ_MCOK01000001.1"/>
</dbReference>
<feature type="region of interest" description="Disordered" evidence="1">
    <location>
        <begin position="1"/>
        <end position="112"/>
    </location>
</feature>
<keyword evidence="2" id="KW-1133">Transmembrane helix</keyword>
<feature type="transmembrane region" description="Helical" evidence="2">
    <location>
        <begin position="178"/>
        <end position="197"/>
    </location>
</feature>
<feature type="compositionally biased region" description="Low complexity" evidence="1">
    <location>
        <begin position="93"/>
        <end position="110"/>
    </location>
</feature>